<gene>
    <name evidence="2" type="ORF">BECKFM1743A_GA0114220_101323</name>
    <name evidence="4" type="ORF">BECKFM1743B_GA0114221_101394</name>
    <name evidence="3" type="ORF">BECKFM1743C_GA0114222_101563</name>
</gene>
<organism evidence="3">
    <name type="scientific">Candidatus Kentrum sp. FM</name>
    <dbReference type="NCBI Taxonomy" id="2126340"/>
    <lineage>
        <taxon>Bacteria</taxon>
        <taxon>Pseudomonadati</taxon>
        <taxon>Pseudomonadota</taxon>
        <taxon>Gammaproteobacteria</taxon>
        <taxon>Candidatus Kentrum</taxon>
    </lineage>
</organism>
<accession>A0A450SNE0</accession>
<dbReference type="EMBL" id="CAADFA010000156">
    <property type="protein sequence ID" value="VFJ55368.1"/>
    <property type="molecule type" value="Genomic_DNA"/>
</dbReference>
<dbReference type="InterPro" id="IPR036680">
    <property type="entry name" value="SPOR-like_sf"/>
</dbReference>
<dbReference type="SUPFAM" id="SSF110997">
    <property type="entry name" value="Sporulation related repeat"/>
    <property type="match status" value="1"/>
</dbReference>
<evidence type="ECO:0008006" key="5">
    <source>
        <dbReference type="Google" id="ProtNLM"/>
    </source>
</evidence>
<name>A0A450SNE0_9GAMM</name>
<protein>
    <recommendedName>
        <fullName evidence="5">Sporulation related domain-containing protein</fullName>
    </recommendedName>
</protein>
<feature type="compositionally biased region" description="Low complexity" evidence="1">
    <location>
        <begin position="75"/>
        <end position="104"/>
    </location>
</feature>
<evidence type="ECO:0000313" key="3">
    <source>
        <dbReference type="EMBL" id="VFJ55368.1"/>
    </source>
</evidence>
<dbReference type="AlphaFoldDB" id="A0A450SNE0"/>
<feature type="compositionally biased region" description="Basic and acidic residues" evidence="1">
    <location>
        <begin position="106"/>
        <end position="129"/>
    </location>
</feature>
<evidence type="ECO:0000313" key="2">
    <source>
        <dbReference type="EMBL" id="VFJ54465.1"/>
    </source>
</evidence>
<dbReference type="GO" id="GO:0042834">
    <property type="term" value="F:peptidoglycan binding"/>
    <property type="evidence" value="ECO:0007669"/>
    <property type="project" value="InterPro"/>
</dbReference>
<feature type="compositionally biased region" description="Low complexity" evidence="1">
    <location>
        <begin position="137"/>
        <end position="158"/>
    </location>
</feature>
<dbReference type="EMBL" id="CAADFL010000139">
    <property type="protein sequence ID" value="VFK10412.1"/>
    <property type="molecule type" value="Genomic_DNA"/>
</dbReference>
<reference evidence="3" key="1">
    <citation type="submission" date="2019-02" db="EMBL/GenBank/DDBJ databases">
        <authorList>
            <person name="Gruber-Vodicka R. H."/>
            <person name="Seah K. B. B."/>
        </authorList>
    </citation>
    <scope>NUCLEOTIDE SEQUENCE</scope>
    <source>
        <strain evidence="2">BECK_BZ163</strain>
        <strain evidence="4">BECK_BZ164</strain>
        <strain evidence="3">BECK_BZ165</strain>
    </source>
</reference>
<evidence type="ECO:0000256" key="1">
    <source>
        <dbReference type="SAM" id="MobiDB-lite"/>
    </source>
</evidence>
<feature type="region of interest" description="Disordered" evidence="1">
    <location>
        <begin position="70"/>
        <end position="245"/>
    </location>
</feature>
<dbReference type="EMBL" id="CAADEZ010000132">
    <property type="protein sequence ID" value="VFJ54465.1"/>
    <property type="molecule type" value="Genomic_DNA"/>
</dbReference>
<evidence type="ECO:0000313" key="4">
    <source>
        <dbReference type="EMBL" id="VFK10412.1"/>
    </source>
</evidence>
<sequence length="410" mass="44921">MKGVFYLLLLANAVYFAWQIWHLPPPAHSSAYSSSDARELSSPGEGNRLLLVREVAPDELHLRAVADLREEELSTAPEPVVPESTTPEPTASEPMAPESEAPETVADTRETAPDEPRPETITEQQDKKSLPAPELPVPEVAAPEPAEPTAPESEAPETIAGPPETPDEPSPTAVAGHGDEKPSPVPEPTTPEPTVGKPETKPDEPHPPAVAEQRDEKSPPVPETTALSTTVREPAAGTADTPESKKDARVCYRLGPVLKRIGIKAVGKWLERRGITTVSQRSQRREVTLHWVYLPPSRTRAEAQKQANRMKRQGIEDIYILPRGDMSNAISLGVFSKRSSMEDRLEELRKKGYDPVVGARYRMRKVTWFNVSLPADKTFPKAGFGKKFRSLEVIPTECGSGSGKTESRKK</sequence>
<feature type="compositionally biased region" description="Basic and acidic residues" evidence="1">
    <location>
        <begin position="198"/>
        <end position="218"/>
    </location>
</feature>
<proteinExistence type="predicted"/>